<evidence type="ECO:0000313" key="9">
    <source>
        <dbReference type="EMBL" id="PXY85780.1"/>
    </source>
</evidence>
<proteinExistence type="inferred from homology"/>
<comment type="caution">
    <text evidence="9">The sequence shown here is derived from an EMBL/GenBank/DDBJ whole genome shotgun (WGS) entry which is preliminary data.</text>
</comment>
<dbReference type="PROSITE" id="PS50928">
    <property type="entry name" value="ABC_TM1"/>
    <property type="match status" value="1"/>
</dbReference>
<comment type="subcellular location">
    <subcellularLocation>
        <location evidence="1 7">Cell membrane</location>
        <topology evidence="1 7">Multi-pass membrane protein</topology>
    </subcellularLocation>
</comment>
<evidence type="ECO:0000256" key="1">
    <source>
        <dbReference type="ARBA" id="ARBA00004651"/>
    </source>
</evidence>
<sequence>MKRKMSMTVIMYAVLVFFLLIWIFPIWTAVSKSFNINGFGNYATVINNPDVHYFRVVFNSFFISISTSVIVVFITSLGGFSFSKMPFRGSKIIYLLLLACMAVPVASVTMPLFFTIKAFGLTNTYLGMILPMVAFNALQMLLLWKNYFDGLPDEIIEAAEVDGAGTFRIYSRILMPLSVPMIATTGVLTFVYSWNEYLIPLLIVRDETKYPVTLASTYFMETRSQTPEMVAQMYAALILMTIPSVIVYLISQRWLQSGITAGAVKS</sequence>
<dbReference type="RefSeq" id="WP_110451605.1">
    <property type="nucleotide sequence ID" value="NZ_QGLL01000001.1"/>
</dbReference>
<evidence type="ECO:0000256" key="2">
    <source>
        <dbReference type="ARBA" id="ARBA00022448"/>
    </source>
</evidence>
<dbReference type="GO" id="GO:0055085">
    <property type="term" value="P:transmembrane transport"/>
    <property type="evidence" value="ECO:0007669"/>
    <property type="project" value="InterPro"/>
</dbReference>
<keyword evidence="5 7" id="KW-1133">Transmembrane helix</keyword>
<comment type="similarity">
    <text evidence="7">Belongs to the binding-protein-dependent transport system permease family.</text>
</comment>
<feature type="transmembrane region" description="Helical" evidence="7">
    <location>
        <begin position="173"/>
        <end position="194"/>
    </location>
</feature>
<keyword evidence="6 7" id="KW-0472">Membrane</keyword>
<dbReference type="PANTHER" id="PTHR43744:SF12">
    <property type="entry name" value="ABC TRANSPORTER PERMEASE PROTEIN MG189-RELATED"/>
    <property type="match status" value="1"/>
</dbReference>
<dbReference type="PANTHER" id="PTHR43744">
    <property type="entry name" value="ABC TRANSPORTER PERMEASE PROTEIN MG189-RELATED-RELATED"/>
    <property type="match status" value="1"/>
</dbReference>
<evidence type="ECO:0000256" key="6">
    <source>
        <dbReference type="ARBA" id="ARBA00023136"/>
    </source>
</evidence>
<evidence type="ECO:0000256" key="4">
    <source>
        <dbReference type="ARBA" id="ARBA00022692"/>
    </source>
</evidence>
<dbReference type="SUPFAM" id="SSF161098">
    <property type="entry name" value="MetI-like"/>
    <property type="match status" value="1"/>
</dbReference>
<dbReference type="Proteomes" id="UP000247744">
    <property type="component" value="Unassembled WGS sequence"/>
</dbReference>
<reference evidence="9 10" key="1">
    <citation type="submission" date="2018-05" db="EMBL/GenBank/DDBJ databases">
        <title>Reference genomes for bee gut microbiota database.</title>
        <authorList>
            <person name="Ellegaard K.M."/>
        </authorList>
    </citation>
    <scope>NUCLEOTIDE SEQUENCE [LARGE SCALE GENOMIC DNA]</scope>
    <source>
        <strain evidence="9 10">ESL0200</strain>
    </source>
</reference>
<keyword evidence="3" id="KW-1003">Cell membrane</keyword>
<dbReference type="CDD" id="cd06261">
    <property type="entry name" value="TM_PBP2"/>
    <property type="match status" value="1"/>
</dbReference>
<feature type="transmembrane region" description="Helical" evidence="7">
    <location>
        <begin position="92"/>
        <end position="113"/>
    </location>
</feature>
<keyword evidence="4 7" id="KW-0812">Transmembrane</keyword>
<dbReference type="AlphaFoldDB" id="A0A318MGH1"/>
<dbReference type="OrthoDB" id="61122at2"/>
<evidence type="ECO:0000313" key="10">
    <source>
        <dbReference type="Proteomes" id="UP000247744"/>
    </source>
</evidence>
<evidence type="ECO:0000256" key="7">
    <source>
        <dbReference type="RuleBase" id="RU363032"/>
    </source>
</evidence>
<keyword evidence="2 7" id="KW-0813">Transport</keyword>
<dbReference type="InterPro" id="IPR000515">
    <property type="entry name" value="MetI-like"/>
</dbReference>
<dbReference type="Pfam" id="PF00528">
    <property type="entry name" value="BPD_transp_1"/>
    <property type="match status" value="1"/>
</dbReference>
<feature type="transmembrane region" description="Helical" evidence="7">
    <location>
        <begin position="52"/>
        <end position="80"/>
    </location>
</feature>
<dbReference type="Gene3D" id="1.10.3720.10">
    <property type="entry name" value="MetI-like"/>
    <property type="match status" value="1"/>
</dbReference>
<gene>
    <name evidence="9" type="ORF">DKK75_00990</name>
</gene>
<dbReference type="InterPro" id="IPR035906">
    <property type="entry name" value="MetI-like_sf"/>
</dbReference>
<feature type="transmembrane region" description="Helical" evidence="7">
    <location>
        <begin position="229"/>
        <end position="250"/>
    </location>
</feature>
<feature type="domain" description="ABC transmembrane type-1" evidence="8">
    <location>
        <begin position="57"/>
        <end position="251"/>
    </location>
</feature>
<accession>A0A318MGH1</accession>
<name>A0A318MGH1_9BIFI</name>
<dbReference type="GO" id="GO:0005886">
    <property type="term" value="C:plasma membrane"/>
    <property type="evidence" value="ECO:0007669"/>
    <property type="project" value="UniProtKB-SubCell"/>
</dbReference>
<dbReference type="EMBL" id="QGLL01000001">
    <property type="protein sequence ID" value="PXY85780.1"/>
    <property type="molecule type" value="Genomic_DNA"/>
</dbReference>
<evidence type="ECO:0000259" key="8">
    <source>
        <dbReference type="PROSITE" id="PS50928"/>
    </source>
</evidence>
<evidence type="ECO:0000256" key="3">
    <source>
        <dbReference type="ARBA" id="ARBA00022475"/>
    </source>
</evidence>
<evidence type="ECO:0000256" key="5">
    <source>
        <dbReference type="ARBA" id="ARBA00022989"/>
    </source>
</evidence>
<protein>
    <submittedName>
        <fullName evidence="9">Carbohydrate ABC transporter permease</fullName>
    </submittedName>
</protein>
<organism evidence="9 10">
    <name type="scientific">Bifidobacterium asteroides</name>
    <dbReference type="NCBI Taxonomy" id="1684"/>
    <lineage>
        <taxon>Bacteria</taxon>
        <taxon>Bacillati</taxon>
        <taxon>Actinomycetota</taxon>
        <taxon>Actinomycetes</taxon>
        <taxon>Bifidobacteriales</taxon>
        <taxon>Bifidobacteriaceae</taxon>
        <taxon>Bifidobacterium</taxon>
    </lineage>
</organism>
<feature type="transmembrane region" description="Helical" evidence="7">
    <location>
        <begin position="125"/>
        <end position="144"/>
    </location>
</feature>